<keyword evidence="3 6" id="KW-0012">Acyltransferase</keyword>
<dbReference type="CDD" id="cd04301">
    <property type="entry name" value="NAT_SF"/>
    <property type="match status" value="1"/>
</dbReference>
<evidence type="ECO:0000256" key="2">
    <source>
        <dbReference type="ARBA" id="ARBA00022679"/>
    </source>
</evidence>
<evidence type="ECO:0000313" key="8">
    <source>
        <dbReference type="Proteomes" id="UP000184533"/>
    </source>
</evidence>
<accession>A0A0F5LRD4</accession>
<evidence type="ECO:0000313" key="7">
    <source>
        <dbReference type="Proteomes" id="UP000033608"/>
    </source>
</evidence>
<dbReference type="InterPro" id="IPR000182">
    <property type="entry name" value="GNAT_dom"/>
</dbReference>
<reference evidence="6 8" key="2">
    <citation type="submission" date="2016-11" db="EMBL/GenBank/DDBJ databases">
        <authorList>
            <person name="Jaros S."/>
            <person name="Januszkiewicz K."/>
            <person name="Wedrychowicz H."/>
        </authorList>
    </citation>
    <scope>NUCLEOTIDE SEQUENCE [LARGE SCALE GENOMIC DNA]</scope>
    <source>
        <strain evidence="6 8">DSM 17137</strain>
    </source>
</reference>
<dbReference type="AlphaFoldDB" id="A0A0F5LRD4"/>
<keyword evidence="2 5" id="KW-0808">Transferase</keyword>
<keyword evidence="7" id="KW-1185">Reference proteome</keyword>
<protein>
    <submittedName>
        <fullName evidence="5">GCN5 family acetyltransferase</fullName>
    </submittedName>
    <submittedName>
        <fullName evidence="6">L-amino acid N-acyltransferase YncA</fullName>
    </submittedName>
</protein>
<gene>
    <name evidence="6" type="ORF">SAMN02745223_01718</name>
    <name evidence="5" type="ORF">VW29_08735</name>
</gene>
<organism evidence="5 7">
    <name type="scientific">Devosia limi DSM 17137</name>
    <dbReference type="NCBI Taxonomy" id="1121477"/>
    <lineage>
        <taxon>Bacteria</taxon>
        <taxon>Pseudomonadati</taxon>
        <taxon>Pseudomonadota</taxon>
        <taxon>Alphaproteobacteria</taxon>
        <taxon>Hyphomicrobiales</taxon>
        <taxon>Devosiaceae</taxon>
        <taxon>Devosia</taxon>
    </lineage>
</organism>
<sequence>MSADDLVIRAAVPGDAALVVQFIAELAEYEKLSHEAKAKEADIARDLFGDQPRVFCEIAEWQGKPVGFTLWFYTYSSFQGRQGMWLEDLYVDPTMRGKGIGKALLVNLARRCVAEGLGRFEWWVLDWNEPSIEFYKSQGGVMQDEWTKVRIDGEALLALGKP</sequence>
<evidence type="ECO:0000256" key="1">
    <source>
        <dbReference type="ARBA" id="ARBA00008694"/>
    </source>
</evidence>
<dbReference type="FunFam" id="3.40.630.30:FF:000064">
    <property type="entry name" value="GNAT family acetyltransferase"/>
    <property type="match status" value="1"/>
</dbReference>
<dbReference type="PANTHER" id="PTHR10545:SF29">
    <property type="entry name" value="GH14572P-RELATED"/>
    <property type="match status" value="1"/>
</dbReference>
<name>A0A0F5LRD4_9HYPH</name>
<dbReference type="InterPro" id="IPR016181">
    <property type="entry name" value="Acyl_CoA_acyltransferase"/>
</dbReference>
<dbReference type="EMBL" id="LAJF01000062">
    <property type="protein sequence ID" value="KKB84903.1"/>
    <property type="molecule type" value="Genomic_DNA"/>
</dbReference>
<reference evidence="5 7" key="1">
    <citation type="submission" date="2015-03" db="EMBL/GenBank/DDBJ databases">
        <authorList>
            <person name="Hassan Y.I."/>
            <person name="Lepp D."/>
            <person name="Zhou T."/>
        </authorList>
    </citation>
    <scope>NUCLEOTIDE SEQUENCE [LARGE SCALE GENOMIC DNA]</scope>
    <source>
        <strain evidence="5 7">DSM 17137</strain>
    </source>
</reference>
<evidence type="ECO:0000256" key="3">
    <source>
        <dbReference type="ARBA" id="ARBA00023315"/>
    </source>
</evidence>
<dbReference type="Gene3D" id="3.40.630.30">
    <property type="match status" value="1"/>
</dbReference>
<dbReference type="InterPro" id="IPR051016">
    <property type="entry name" value="Diverse_Substrate_AcTransf"/>
</dbReference>
<dbReference type="EMBL" id="FQVC01000004">
    <property type="protein sequence ID" value="SHF06265.1"/>
    <property type="molecule type" value="Genomic_DNA"/>
</dbReference>
<comment type="similarity">
    <text evidence="1">Belongs to the acetyltransferase family.</text>
</comment>
<proteinExistence type="inferred from homology"/>
<evidence type="ECO:0000259" key="4">
    <source>
        <dbReference type="PROSITE" id="PS51186"/>
    </source>
</evidence>
<dbReference type="Proteomes" id="UP000184533">
    <property type="component" value="Unassembled WGS sequence"/>
</dbReference>
<dbReference type="Pfam" id="PF00583">
    <property type="entry name" value="Acetyltransf_1"/>
    <property type="match status" value="1"/>
</dbReference>
<dbReference type="Proteomes" id="UP000033608">
    <property type="component" value="Unassembled WGS sequence"/>
</dbReference>
<feature type="domain" description="N-acetyltransferase" evidence="4">
    <location>
        <begin position="6"/>
        <end position="162"/>
    </location>
</feature>
<dbReference type="GO" id="GO:0008080">
    <property type="term" value="F:N-acetyltransferase activity"/>
    <property type="evidence" value="ECO:0007669"/>
    <property type="project" value="UniProtKB-ARBA"/>
</dbReference>
<dbReference type="OrthoDB" id="9805924at2"/>
<evidence type="ECO:0000313" key="5">
    <source>
        <dbReference type="EMBL" id="KKB84903.1"/>
    </source>
</evidence>
<evidence type="ECO:0000313" key="6">
    <source>
        <dbReference type="EMBL" id="SHF06265.1"/>
    </source>
</evidence>
<dbReference type="PATRIC" id="fig|1121477.3.peg.2843"/>
<dbReference type="PANTHER" id="PTHR10545">
    <property type="entry name" value="DIAMINE N-ACETYLTRANSFERASE"/>
    <property type="match status" value="1"/>
</dbReference>
<dbReference type="STRING" id="1121477.SAMN02745223_01718"/>
<dbReference type="RefSeq" id="WP_046134915.1">
    <property type="nucleotide sequence ID" value="NZ_FQVC01000004.1"/>
</dbReference>
<dbReference type="PROSITE" id="PS51186">
    <property type="entry name" value="GNAT"/>
    <property type="match status" value="1"/>
</dbReference>
<dbReference type="SUPFAM" id="SSF55729">
    <property type="entry name" value="Acyl-CoA N-acyltransferases (Nat)"/>
    <property type="match status" value="1"/>
</dbReference>